<keyword evidence="4" id="KW-0653">Protein transport</keyword>
<keyword evidence="6" id="KW-0449">Lipoprotein</keyword>
<comment type="subunit">
    <text evidence="1">Monomer.</text>
</comment>
<dbReference type="InterPro" id="IPR029046">
    <property type="entry name" value="LolA/LolB/LppX"/>
</dbReference>
<feature type="chain" id="PRO_5046220095" evidence="5">
    <location>
        <begin position="19"/>
        <end position="188"/>
    </location>
</feature>
<dbReference type="RefSeq" id="WP_286303656.1">
    <property type="nucleotide sequence ID" value="NZ_AP027741.1"/>
</dbReference>
<name>A0ABN0TAI7_9GAMM</name>
<dbReference type="Proteomes" id="UP001501476">
    <property type="component" value="Unassembled WGS sequence"/>
</dbReference>
<evidence type="ECO:0000256" key="1">
    <source>
        <dbReference type="ARBA" id="ARBA00011245"/>
    </source>
</evidence>
<sequence length="188" mass="21784">MIRLSMLMMLFISFSAQAELSYDLLAKLTDSPASLQGRFEQQKQIVEFDTTLTSQGRFEYQRHQFIHWMTETPIENELTMTPDDIVSRQGNNEILHIKTDKNPSVQILSNIFFAVLTAQWHDLAEFFYANGEQHGEQWHVTLTPKKQTLKQVVSSVELSGDKWLREVTLNEHNGDKTHITFSELSQSH</sequence>
<proteinExistence type="predicted"/>
<dbReference type="Pfam" id="PF03548">
    <property type="entry name" value="LolA"/>
    <property type="match status" value="1"/>
</dbReference>
<evidence type="ECO:0000313" key="6">
    <source>
        <dbReference type="EMBL" id="GAA0216625.1"/>
    </source>
</evidence>
<dbReference type="Gene3D" id="2.50.20.10">
    <property type="entry name" value="Lipoprotein localisation LolA/LolB/LppX"/>
    <property type="match status" value="1"/>
</dbReference>
<evidence type="ECO:0000256" key="3">
    <source>
        <dbReference type="ARBA" id="ARBA00022729"/>
    </source>
</evidence>
<reference evidence="6 7" key="1">
    <citation type="journal article" date="2019" name="Int. J. Syst. Evol. Microbiol.">
        <title>The Global Catalogue of Microorganisms (GCM) 10K type strain sequencing project: providing services to taxonomists for standard genome sequencing and annotation.</title>
        <authorList>
            <consortium name="The Broad Institute Genomics Platform"/>
            <consortium name="The Broad Institute Genome Sequencing Center for Infectious Disease"/>
            <person name="Wu L."/>
            <person name="Ma J."/>
        </authorList>
    </citation>
    <scope>NUCLEOTIDE SEQUENCE [LARGE SCALE GENOMIC DNA]</scope>
    <source>
        <strain evidence="6 7">JCM 6886</strain>
    </source>
</reference>
<evidence type="ECO:0000256" key="4">
    <source>
        <dbReference type="ARBA" id="ARBA00022927"/>
    </source>
</evidence>
<protein>
    <submittedName>
        <fullName evidence="6">Outer membrane lipoprotein carrier protein LolA</fullName>
    </submittedName>
</protein>
<keyword evidence="3 5" id="KW-0732">Signal</keyword>
<comment type="caution">
    <text evidence="6">The sequence shown here is derived from an EMBL/GenBank/DDBJ whole genome shotgun (WGS) entry which is preliminary data.</text>
</comment>
<feature type="signal peptide" evidence="5">
    <location>
        <begin position="1"/>
        <end position="18"/>
    </location>
</feature>
<keyword evidence="7" id="KW-1185">Reference proteome</keyword>
<keyword evidence="2" id="KW-0813">Transport</keyword>
<accession>A0ABN0TAI7</accession>
<evidence type="ECO:0000256" key="5">
    <source>
        <dbReference type="SAM" id="SignalP"/>
    </source>
</evidence>
<evidence type="ECO:0000313" key="7">
    <source>
        <dbReference type="Proteomes" id="UP001501476"/>
    </source>
</evidence>
<dbReference type="InterPro" id="IPR004564">
    <property type="entry name" value="OM_lipoprot_carrier_LolA-like"/>
</dbReference>
<gene>
    <name evidence="6" type="ORF">GCM10008964_05260</name>
</gene>
<organism evidence="6 7">
    <name type="scientific">Methylophaga marina</name>
    <dbReference type="NCBI Taxonomy" id="45495"/>
    <lineage>
        <taxon>Bacteria</taxon>
        <taxon>Pseudomonadati</taxon>
        <taxon>Pseudomonadota</taxon>
        <taxon>Gammaproteobacteria</taxon>
        <taxon>Thiotrichales</taxon>
        <taxon>Piscirickettsiaceae</taxon>
        <taxon>Methylophaga</taxon>
    </lineage>
</organism>
<dbReference type="CDD" id="cd16325">
    <property type="entry name" value="LolA"/>
    <property type="match status" value="1"/>
</dbReference>
<dbReference type="EMBL" id="BAAADG010000002">
    <property type="protein sequence ID" value="GAA0216625.1"/>
    <property type="molecule type" value="Genomic_DNA"/>
</dbReference>
<evidence type="ECO:0000256" key="2">
    <source>
        <dbReference type="ARBA" id="ARBA00022448"/>
    </source>
</evidence>
<dbReference type="SUPFAM" id="SSF89392">
    <property type="entry name" value="Prokaryotic lipoproteins and lipoprotein localization factors"/>
    <property type="match status" value="1"/>
</dbReference>